<name>A0A8R1EEC5_CAEJA</name>
<reference evidence="3" key="1">
    <citation type="submission" date="2010-08" db="EMBL/GenBank/DDBJ databases">
        <authorList>
            <consortium name="Caenorhabditis japonica Sequencing Consortium"/>
            <person name="Wilson R.K."/>
        </authorList>
    </citation>
    <scope>NUCLEOTIDE SEQUENCE [LARGE SCALE GENOMIC DNA]</scope>
    <source>
        <strain evidence="3">DF5081</strain>
    </source>
</reference>
<protein>
    <submittedName>
        <fullName evidence="2">Uncharacterized protein</fullName>
    </submittedName>
</protein>
<dbReference type="AlphaFoldDB" id="A0A8R1EEC5"/>
<evidence type="ECO:0000313" key="3">
    <source>
        <dbReference type="Proteomes" id="UP000005237"/>
    </source>
</evidence>
<dbReference type="SMART" id="SM00150">
    <property type="entry name" value="SPEC"/>
    <property type="match status" value="3"/>
</dbReference>
<dbReference type="Proteomes" id="UP000005237">
    <property type="component" value="Unassembled WGS sequence"/>
</dbReference>
<dbReference type="EnsemblMetazoa" id="CJA32362.1">
    <property type="protein sequence ID" value="CJA32362.1"/>
    <property type="gene ID" value="WBGene00208209"/>
</dbReference>
<organism evidence="2 3">
    <name type="scientific">Caenorhabditis japonica</name>
    <dbReference type="NCBI Taxonomy" id="281687"/>
    <lineage>
        <taxon>Eukaryota</taxon>
        <taxon>Metazoa</taxon>
        <taxon>Ecdysozoa</taxon>
        <taxon>Nematoda</taxon>
        <taxon>Chromadorea</taxon>
        <taxon>Rhabditida</taxon>
        <taxon>Rhabditina</taxon>
        <taxon>Rhabditomorpha</taxon>
        <taxon>Rhabditoidea</taxon>
        <taxon>Rhabditidae</taxon>
        <taxon>Peloderinae</taxon>
        <taxon>Caenorhabditis</taxon>
    </lineage>
</organism>
<dbReference type="InterPro" id="IPR018159">
    <property type="entry name" value="Spectrin/alpha-actinin"/>
</dbReference>
<accession>A0A8R1EEC5</accession>
<keyword evidence="1" id="KW-0677">Repeat</keyword>
<dbReference type="PANTHER" id="PTHR11915">
    <property type="entry name" value="SPECTRIN/FILAMIN RELATED CYTOSKELETAL PROTEIN"/>
    <property type="match status" value="1"/>
</dbReference>
<dbReference type="SUPFAM" id="SSF46966">
    <property type="entry name" value="Spectrin repeat"/>
    <property type="match status" value="3"/>
</dbReference>
<keyword evidence="3" id="KW-1185">Reference proteome</keyword>
<proteinExistence type="predicted"/>
<dbReference type="Gene3D" id="1.20.58.60">
    <property type="match status" value="4"/>
</dbReference>
<dbReference type="CDD" id="cd00176">
    <property type="entry name" value="SPEC"/>
    <property type="match status" value="2"/>
</dbReference>
<reference evidence="2" key="2">
    <citation type="submission" date="2022-06" db="UniProtKB">
        <authorList>
            <consortium name="EnsemblMetazoa"/>
        </authorList>
    </citation>
    <scope>IDENTIFICATION</scope>
    <source>
        <strain evidence="2">DF5081</strain>
    </source>
</reference>
<dbReference type="InterPro" id="IPR002017">
    <property type="entry name" value="Spectrin_repeat"/>
</dbReference>
<dbReference type="Pfam" id="PF00435">
    <property type="entry name" value="Spectrin"/>
    <property type="match status" value="3"/>
</dbReference>
<evidence type="ECO:0000313" key="2">
    <source>
        <dbReference type="EnsemblMetazoa" id="CJA32362.1"/>
    </source>
</evidence>
<evidence type="ECO:0000256" key="1">
    <source>
        <dbReference type="ARBA" id="ARBA00022737"/>
    </source>
</evidence>
<sequence length="412" mass="47316">MDAREPEFTRLVEDGEKMVNAQHYASEEIKNKTRLLKTALERLRSEWTLRNGFLSQAVQWHAFQREAKQIIASIGSKRTTLRNLAVGGSIADVESQTKRLDTFEKALSTLDERTTALDHTANELMNARHMESKNIAMWKSKVHEELKMLREDIETRRAMLGEAFALASFESDVAQIEAWIDEKTNGIRKARDQSSESISIEEKMKRLQTHQALEAEVAANKTIVDQILQRGQKLNSLHRNPKIGDRCGHLGAKWSKLSGACADQSRALEEARDLLRFKQLVENVLTWINEKEVLVSTADMGKDMEHCRLLLERLDGTRSDSTVDEQTLDEINRLGEKLVKQGRTSRDQVQKEQQHLNEKWRTLLGQLSHYRTELLAAMEVHTFNRDVEDTDERIHEKIAAMKSDDFGKDFAR</sequence>